<dbReference type="PANTHER" id="PTHR11548:SF1">
    <property type="entry name" value="THYMIDYLATE SYNTHASE 1"/>
    <property type="match status" value="1"/>
</dbReference>
<reference evidence="6" key="1">
    <citation type="submission" date="2024-01" db="EMBL/GenBank/DDBJ databases">
        <authorList>
            <person name="Zhu Q."/>
        </authorList>
    </citation>
    <scope>NUCLEOTIDE SEQUENCE</scope>
</reference>
<dbReference type="EC" id="2.1.1.45" evidence="2"/>
<dbReference type="Pfam" id="PF00303">
    <property type="entry name" value="Thymidylat_synt"/>
    <property type="match status" value="1"/>
</dbReference>
<dbReference type="SUPFAM" id="SSF55831">
    <property type="entry name" value="Thymidylate synthase/dCMP hydroxymethylase"/>
    <property type="match status" value="1"/>
</dbReference>
<dbReference type="InterPro" id="IPR023451">
    <property type="entry name" value="Thymidate_synth/dCMP_Mease_dom"/>
</dbReference>
<dbReference type="PRINTS" id="PR00108">
    <property type="entry name" value="THYMDSNTHASE"/>
</dbReference>
<dbReference type="NCBIfam" id="TIGR03284">
    <property type="entry name" value="thym_sym"/>
    <property type="match status" value="1"/>
</dbReference>
<evidence type="ECO:0000313" key="7">
    <source>
        <dbReference type="Proteomes" id="UP001432380"/>
    </source>
</evidence>
<feature type="domain" description="Thymidylate synthase/dCMP hydroxymethylase" evidence="5">
    <location>
        <begin position="9"/>
        <end position="280"/>
    </location>
</feature>
<keyword evidence="4" id="KW-0808">Transferase</keyword>
<sequence length="280" mass="31854">MSQHTGETQYLATLEHIMIHGSHYMDRTKVGRKSIKGMMMRFNMADGFPIMTTKKVSFHAIKHELIWFLSGDTNIGYLKKNGVKIWDEWADGRGNLGPIYGAQWRTWPSHVAGADGTVEYIDQVSDLMSSLRHNPFSSRNIVSAWNVSELEDMKLPPCHFAWQVHARQEVDGIYLDLQLYQRSADMFLGVPFNIASYSLLLHMICHQLNYLPGEFIWTGGDCHIYDNHHEAVDEQLQRTPGAFPSLLINRAAPNIFSYDADDFELLGYLPQPAIKAPVAV</sequence>
<protein>
    <recommendedName>
        <fullName evidence="2">thymidylate synthase</fullName>
        <ecNumber evidence="2">2.1.1.45</ecNumber>
    </recommendedName>
</protein>
<dbReference type="Gene3D" id="3.30.572.10">
    <property type="entry name" value="Thymidylate synthase/dCMP hydroxymethylase domain"/>
    <property type="match status" value="1"/>
</dbReference>
<dbReference type="InterPro" id="IPR045097">
    <property type="entry name" value="Thymidate_synth/dCMP_Mease"/>
</dbReference>
<dbReference type="PANTHER" id="PTHR11548">
    <property type="entry name" value="THYMIDYLATE SYNTHASE 1"/>
    <property type="match status" value="1"/>
</dbReference>
<evidence type="ECO:0000313" key="6">
    <source>
        <dbReference type="EMBL" id="WVK89966.1"/>
    </source>
</evidence>
<evidence type="ECO:0000256" key="1">
    <source>
        <dbReference type="ARBA" id="ARBA00009972"/>
    </source>
</evidence>
<comment type="similarity">
    <text evidence="1">Belongs to the thymidylate synthase family.</text>
</comment>
<accession>A0AAX4JH05</accession>
<dbReference type="CDD" id="cd00351">
    <property type="entry name" value="TS_Pyrimidine_HMase"/>
    <property type="match status" value="1"/>
</dbReference>
<proteinExistence type="inferred from homology"/>
<keyword evidence="3" id="KW-0489">Methyltransferase</keyword>
<dbReference type="NCBIfam" id="NF002497">
    <property type="entry name" value="PRK01827.1-3"/>
    <property type="match status" value="1"/>
</dbReference>
<dbReference type="GO" id="GO:0032259">
    <property type="term" value="P:methylation"/>
    <property type="evidence" value="ECO:0007669"/>
    <property type="project" value="UniProtKB-KW"/>
</dbReference>
<dbReference type="HAMAP" id="MF_00008">
    <property type="entry name" value="Thymidy_synth_bact"/>
    <property type="match status" value="1"/>
</dbReference>
<dbReference type="InterPro" id="IPR036926">
    <property type="entry name" value="Thymidate_synth/dCMP_Mease_sf"/>
</dbReference>
<name>A0AAX4JH05_9CAUD</name>
<dbReference type="GO" id="GO:0004799">
    <property type="term" value="F:thymidylate synthase activity"/>
    <property type="evidence" value="ECO:0007669"/>
    <property type="project" value="UniProtKB-EC"/>
</dbReference>
<evidence type="ECO:0000256" key="2">
    <source>
        <dbReference type="ARBA" id="ARBA00011947"/>
    </source>
</evidence>
<dbReference type="GO" id="GO:0006231">
    <property type="term" value="P:dTMP biosynthetic process"/>
    <property type="evidence" value="ECO:0007669"/>
    <property type="project" value="InterPro"/>
</dbReference>
<dbReference type="EMBL" id="PP079243">
    <property type="protein sequence ID" value="WVK89966.1"/>
    <property type="molecule type" value="Genomic_DNA"/>
</dbReference>
<dbReference type="InterPro" id="IPR000398">
    <property type="entry name" value="Thymidylate_synthase"/>
</dbReference>
<organism evidence="6 7">
    <name type="scientific">Burkholderia phage vB_BpP_HN02</name>
    <dbReference type="NCBI Taxonomy" id="3116925"/>
    <lineage>
        <taxon>Viruses</taxon>
        <taxon>Duplodnaviria</taxon>
        <taxon>Heunggongvirae</taxon>
        <taxon>Uroviricota</taxon>
        <taxon>Caudoviricetes</taxon>
        <taxon>Schitoviridae</taxon>
    </lineage>
</organism>
<evidence type="ECO:0000256" key="3">
    <source>
        <dbReference type="ARBA" id="ARBA00022603"/>
    </source>
</evidence>
<dbReference type="Proteomes" id="UP001432380">
    <property type="component" value="Segment"/>
</dbReference>
<evidence type="ECO:0000259" key="5">
    <source>
        <dbReference type="Pfam" id="PF00303"/>
    </source>
</evidence>
<evidence type="ECO:0000256" key="4">
    <source>
        <dbReference type="ARBA" id="ARBA00022679"/>
    </source>
</evidence>